<proteinExistence type="predicted"/>
<protein>
    <submittedName>
        <fullName evidence="2">Uncharacterized protein</fullName>
    </submittedName>
</protein>
<reference evidence="2" key="2">
    <citation type="submission" date="2025-08" db="UniProtKB">
        <authorList>
            <consortium name="Ensembl"/>
        </authorList>
    </citation>
    <scope>IDENTIFICATION</scope>
</reference>
<evidence type="ECO:0000256" key="1">
    <source>
        <dbReference type="SAM" id="Phobius"/>
    </source>
</evidence>
<dbReference type="Proteomes" id="UP000028761">
    <property type="component" value="Chromosome 2"/>
</dbReference>
<accession>A0A8I5NMT4</accession>
<feature type="transmembrane region" description="Helical" evidence="1">
    <location>
        <begin position="20"/>
        <end position="40"/>
    </location>
</feature>
<name>A0A8I5NMT4_PAPAN</name>
<evidence type="ECO:0000313" key="3">
    <source>
        <dbReference type="Proteomes" id="UP000028761"/>
    </source>
</evidence>
<keyword evidence="1" id="KW-0812">Transmembrane</keyword>
<sequence>MTFSIFSWAYWHSMSLISKNVYSNTLPNFLIGCFSLFFVFEMASLSVTKAGVQWHNLGSLHPPPPGLKRFSCLSLPSTWDYRCSLTLSPRLECNGAIPAHCNLRLPGSSNSPASAS</sequence>
<keyword evidence="1" id="KW-1133">Transmembrane helix</keyword>
<dbReference type="AlphaFoldDB" id="A0A8I5NMT4"/>
<keyword evidence="3" id="KW-1185">Reference proteome</keyword>
<reference evidence="2" key="3">
    <citation type="submission" date="2025-09" db="UniProtKB">
        <authorList>
            <consortium name="Ensembl"/>
        </authorList>
    </citation>
    <scope>IDENTIFICATION</scope>
</reference>
<dbReference type="PANTHER" id="PTHR46254">
    <property type="entry name" value="PROTEIN GVQW1-RELATED"/>
    <property type="match status" value="1"/>
</dbReference>
<evidence type="ECO:0000313" key="2">
    <source>
        <dbReference type="Ensembl" id="ENSPANP00000059724.1"/>
    </source>
</evidence>
<organism evidence="2 3">
    <name type="scientific">Papio anubis</name>
    <name type="common">Olive baboon</name>
    <dbReference type="NCBI Taxonomy" id="9555"/>
    <lineage>
        <taxon>Eukaryota</taxon>
        <taxon>Metazoa</taxon>
        <taxon>Chordata</taxon>
        <taxon>Craniata</taxon>
        <taxon>Vertebrata</taxon>
        <taxon>Euteleostomi</taxon>
        <taxon>Mammalia</taxon>
        <taxon>Eutheria</taxon>
        <taxon>Euarchontoglires</taxon>
        <taxon>Primates</taxon>
        <taxon>Haplorrhini</taxon>
        <taxon>Catarrhini</taxon>
        <taxon>Cercopithecidae</taxon>
        <taxon>Cercopithecinae</taxon>
        <taxon>Papio</taxon>
    </lineage>
</organism>
<keyword evidence="1" id="KW-0472">Membrane</keyword>
<dbReference type="PANTHER" id="PTHR46254:SF3">
    <property type="entry name" value="SECRETED PROTEIN"/>
    <property type="match status" value="1"/>
</dbReference>
<dbReference type="GeneTree" id="ENSGT00940000161627"/>
<dbReference type="Ensembl" id="ENSPANT00000075013.1">
    <property type="protein sequence ID" value="ENSPANP00000059724.1"/>
    <property type="gene ID" value="ENSPANG00000051194.1"/>
</dbReference>
<reference evidence="2 3" key="1">
    <citation type="submission" date="2012-03" db="EMBL/GenBank/DDBJ databases">
        <title>Whole Genome Assembly of Papio anubis.</title>
        <authorList>
            <person name="Liu Y.L."/>
            <person name="Abraham K.A."/>
            <person name="Akbar H.A."/>
            <person name="Ali S.A."/>
            <person name="Anosike U.A."/>
            <person name="Aqrawi P.A."/>
            <person name="Arias F.A."/>
            <person name="Attaway T.A."/>
            <person name="Awwad R.A."/>
            <person name="Babu C.B."/>
            <person name="Bandaranaike D.B."/>
            <person name="Battles P.B."/>
            <person name="Bell A.B."/>
            <person name="Beltran B.B."/>
            <person name="Berhane-Mersha D.B."/>
            <person name="Bess C.B."/>
            <person name="Bickham C.B."/>
            <person name="Bolden T.B."/>
            <person name="Carter K.C."/>
            <person name="Chau D.C."/>
            <person name="Chavez A.C."/>
            <person name="Clerc-Blankenburg K.C."/>
            <person name="Coyle M.C."/>
            <person name="Dao M.D."/>
            <person name="Davila M.L.D."/>
            <person name="Davy-Carroll L.D."/>
            <person name="Denson S.D."/>
            <person name="Dinh H.D."/>
            <person name="Fernandez S.F."/>
            <person name="Fernando P.F."/>
            <person name="Forbes L.F."/>
            <person name="Francis C.F."/>
            <person name="Francisco L.F."/>
            <person name="Fu Q.F."/>
            <person name="Garcia-Iii R.G."/>
            <person name="Garrett T.G."/>
            <person name="Gross S.G."/>
            <person name="Gubbala S.G."/>
            <person name="Hirani K.H."/>
            <person name="Hogues M.H."/>
            <person name="Hollins B.H."/>
            <person name="Jackson L.J."/>
            <person name="Javaid M.J."/>
            <person name="Jhangiani S.J."/>
            <person name="Johnson A.J."/>
            <person name="Johnson B.J."/>
            <person name="Jones J.J."/>
            <person name="Joshi V.J."/>
            <person name="Kalu J.K."/>
            <person name="Khan N.K."/>
            <person name="Korchina V.K."/>
            <person name="Kovar C.K."/>
            <person name="Lago L.L."/>
            <person name="Lara F.L."/>
            <person name="Le T.-K.L."/>
            <person name="Lee S.L."/>
            <person name="Legall-Iii F.L."/>
            <person name="Lemon S.L."/>
            <person name="Liu J.L."/>
            <person name="Liu Y.-S.L."/>
            <person name="Liyanage D.L."/>
            <person name="Lopez J.L."/>
            <person name="Lorensuhewa L.L."/>
            <person name="Mata R.M."/>
            <person name="Mathew T.M."/>
            <person name="Mercado C.M."/>
            <person name="Mercado I.M."/>
            <person name="Morales K.M."/>
            <person name="Morgan M.M."/>
            <person name="Munidasa M.M."/>
            <person name="Ngo D.N."/>
            <person name="Nguyen L.N."/>
            <person name="Nguyen T.N."/>
            <person name="Nguyen N.N."/>
            <person name="Obregon M.O."/>
            <person name="Okwuonu G.O."/>
            <person name="Ongeri F.O."/>
            <person name="Onwere C.O."/>
            <person name="Osifeso I.O."/>
            <person name="Parra A.P."/>
            <person name="Patil S.P."/>
            <person name="Perez A.P."/>
            <person name="Perez Y.P."/>
            <person name="Pham C.P."/>
            <person name="Pu L.-L.P."/>
            <person name="Puazo M.P."/>
            <person name="Quiroz J.Q."/>
            <person name="Rouhana J.R."/>
            <person name="Ruiz M.R."/>
            <person name="Ruiz S.-J.R."/>
            <person name="Saada N.S."/>
            <person name="Santibanez J.S."/>
            <person name="Scheel M.S."/>
            <person name="Schneider B.S."/>
            <person name="Simmons D.S."/>
            <person name="Sisson I.S."/>
            <person name="Tang L.-Y.T."/>
            <person name="Thornton R.T."/>
            <person name="Tisius J.T."/>
            <person name="Toledanes G.T."/>
            <person name="Trejos Z.T."/>
            <person name="Usmani K.U."/>
            <person name="Varghese R.V."/>
            <person name="Vattathil S.V."/>
            <person name="Vee V.V."/>
            <person name="Walker D.W."/>
            <person name="Weissenberger G.W."/>
            <person name="White C.W."/>
            <person name="Williams A.W."/>
            <person name="Woodworth J.W."/>
            <person name="Wright R.W."/>
            <person name="Zhu Y.Z."/>
            <person name="Han Y.H."/>
            <person name="Newsham I.N."/>
            <person name="Nazareth L.N."/>
            <person name="Worley K.W."/>
            <person name="Muzny D.M."/>
            <person name="Rogers J.R."/>
            <person name="Gibbs R.G."/>
        </authorList>
    </citation>
    <scope>NUCLEOTIDE SEQUENCE [LARGE SCALE GENOMIC DNA]</scope>
</reference>